<dbReference type="OrthoDB" id="9790747at2"/>
<evidence type="ECO:0000313" key="3">
    <source>
        <dbReference type="Proteomes" id="UP000236286"/>
    </source>
</evidence>
<dbReference type="Pfam" id="PF12840">
    <property type="entry name" value="HTH_20"/>
    <property type="match status" value="1"/>
</dbReference>
<evidence type="ECO:0000313" key="2">
    <source>
        <dbReference type="EMBL" id="PNG24480.1"/>
    </source>
</evidence>
<dbReference type="GO" id="GO:0003700">
    <property type="term" value="F:DNA-binding transcription factor activity"/>
    <property type="evidence" value="ECO:0007669"/>
    <property type="project" value="InterPro"/>
</dbReference>
<organism evidence="2 3">
    <name type="scientific">Methylocella silvestris</name>
    <dbReference type="NCBI Taxonomy" id="199596"/>
    <lineage>
        <taxon>Bacteria</taxon>
        <taxon>Pseudomonadati</taxon>
        <taxon>Pseudomonadota</taxon>
        <taxon>Alphaproteobacteria</taxon>
        <taxon>Hyphomicrobiales</taxon>
        <taxon>Beijerinckiaceae</taxon>
        <taxon>Methylocella</taxon>
    </lineage>
</organism>
<dbReference type="PRINTS" id="PR00778">
    <property type="entry name" value="HTHARSR"/>
</dbReference>
<evidence type="ECO:0000259" key="1">
    <source>
        <dbReference type="PROSITE" id="PS50987"/>
    </source>
</evidence>
<dbReference type="NCBIfam" id="NF033788">
    <property type="entry name" value="HTH_metalloreg"/>
    <property type="match status" value="1"/>
</dbReference>
<dbReference type="PANTHER" id="PTHR38600:SF2">
    <property type="entry name" value="SLL0088 PROTEIN"/>
    <property type="match status" value="1"/>
</dbReference>
<dbReference type="InterPro" id="IPR001845">
    <property type="entry name" value="HTH_ArsR_DNA-bd_dom"/>
</dbReference>
<name>A0A2J7TCI8_METSI</name>
<sequence length="118" mass="13329">MLNQTPDLDRLFHALADPARRAMFERLSRGPAPVSELARPLPMSLPSVMQHIGVLEAAGLVRSEKFGRVRTCSIEPGALSLAEQWINARRQEWECRLDRLGEYLKTMENGEDDNGRVD</sequence>
<dbReference type="Proteomes" id="UP000236286">
    <property type="component" value="Unassembled WGS sequence"/>
</dbReference>
<dbReference type="InterPro" id="IPR036390">
    <property type="entry name" value="WH_DNA-bd_sf"/>
</dbReference>
<dbReference type="Gene3D" id="1.10.10.10">
    <property type="entry name" value="Winged helix-like DNA-binding domain superfamily/Winged helix DNA-binding domain"/>
    <property type="match status" value="1"/>
</dbReference>
<dbReference type="EMBL" id="PDZR01000031">
    <property type="protein sequence ID" value="PNG24480.1"/>
    <property type="molecule type" value="Genomic_DNA"/>
</dbReference>
<dbReference type="SUPFAM" id="SSF46785">
    <property type="entry name" value="Winged helix' DNA-binding domain"/>
    <property type="match status" value="1"/>
</dbReference>
<accession>A0A2J7TCI8</accession>
<dbReference type="InterPro" id="IPR011991">
    <property type="entry name" value="ArsR-like_HTH"/>
</dbReference>
<dbReference type="InterPro" id="IPR036388">
    <property type="entry name" value="WH-like_DNA-bd_sf"/>
</dbReference>
<dbReference type="CDD" id="cd00090">
    <property type="entry name" value="HTH_ARSR"/>
    <property type="match status" value="1"/>
</dbReference>
<dbReference type="SMART" id="SM00418">
    <property type="entry name" value="HTH_ARSR"/>
    <property type="match status" value="1"/>
</dbReference>
<dbReference type="PROSITE" id="PS50987">
    <property type="entry name" value="HTH_ARSR_2"/>
    <property type="match status" value="1"/>
</dbReference>
<dbReference type="AlphaFoldDB" id="A0A2J7TCI8"/>
<gene>
    <name evidence="2" type="ORF">CR492_18510</name>
</gene>
<proteinExistence type="predicted"/>
<reference evidence="2 3" key="1">
    <citation type="submission" date="2017-10" db="EMBL/GenBank/DDBJ databases">
        <title>Genome announcement of Methylocella silvestris TVC from permafrost.</title>
        <authorList>
            <person name="Wang J."/>
            <person name="Geng K."/>
            <person name="Ul-Haque F."/>
            <person name="Crombie A.T."/>
            <person name="Street L.E."/>
            <person name="Wookey P.A."/>
            <person name="Murrell J.C."/>
            <person name="Pratscher J."/>
        </authorList>
    </citation>
    <scope>NUCLEOTIDE SEQUENCE [LARGE SCALE GENOMIC DNA]</scope>
    <source>
        <strain evidence="2 3">TVC</strain>
    </source>
</reference>
<dbReference type="RefSeq" id="WP_102845205.1">
    <property type="nucleotide sequence ID" value="NZ_PDZR01000031.1"/>
</dbReference>
<feature type="domain" description="HTH arsR-type" evidence="1">
    <location>
        <begin position="1"/>
        <end position="94"/>
    </location>
</feature>
<dbReference type="PANTHER" id="PTHR38600">
    <property type="entry name" value="TRANSCRIPTIONAL REGULATORY PROTEIN"/>
    <property type="match status" value="1"/>
</dbReference>
<comment type="caution">
    <text evidence="2">The sequence shown here is derived from an EMBL/GenBank/DDBJ whole genome shotgun (WGS) entry which is preliminary data.</text>
</comment>
<protein>
    <submittedName>
        <fullName evidence="2">Transcriptional regulator</fullName>
    </submittedName>
</protein>